<name>A0ABP6QM86_9ACTN</name>
<keyword evidence="2" id="KW-1185">Reference proteome</keyword>
<protein>
    <submittedName>
        <fullName evidence="1">Uncharacterized protein</fullName>
    </submittedName>
</protein>
<reference evidence="2" key="1">
    <citation type="journal article" date="2019" name="Int. J. Syst. Evol. Microbiol.">
        <title>The Global Catalogue of Microorganisms (GCM) 10K type strain sequencing project: providing services to taxonomists for standard genome sequencing and annotation.</title>
        <authorList>
            <consortium name="The Broad Institute Genomics Platform"/>
            <consortium name="The Broad Institute Genome Sequencing Center for Infectious Disease"/>
            <person name="Wu L."/>
            <person name="Ma J."/>
        </authorList>
    </citation>
    <scope>NUCLEOTIDE SEQUENCE [LARGE SCALE GENOMIC DNA]</scope>
    <source>
        <strain evidence="2">JCM 9377</strain>
    </source>
</reference>
<organism evidence="1 2">
    <name type="scientific">Actinocorallia longicatena</name>
    <dbReference type="NCBI Taxonomy" id="111803"/>
    <lineage>
        <taxon>Bacteria</taxon>
        <taxon>Bacillati</taxon>
        <taxon>Actinomycetota</taxon>
        <taxon>Actinomycetes</taxon>
        <taxon>Streptosporangiales</taxon>
        <taxon>Thermomonosporaceae</taxon>
        <taxon>Actinocorallia</taxon>
    </lineage>
</organism>
<accession>A0ABP6QM86</accession>
<dbReference type="Proteomes" id="UP001501237">
    <property type="component" value="Unassembled WGS sequence"/>
</dbReference>
<evidence type="ECO:0000313" key="1">
    <source>
        <dbReference type="EMBL" id="GAA3227946.1"/>
    </source>
</evidence>
<proteinExistence type="predicted"/>
<comment type="caution">
    <text evidence="1">The sequence shown here is derived from an EMBL/GenBank/DDBJ whole genome shotgun (WGS) entry which is preliminary data.</text>
</comment>
<gene>
    <name evidence="1" type="ORF">GCM10010468_57060</name>
</gene>
<dbReference type="RefSeq" id="WP_344834309.1">
    <property type="nucleotide sequence ID" value="NZ_BAAAUV010000017.1"/>
</dbReference>
<evidence type="ECO:0000313" key="2">
    <source>
        <dbReference type="Proteomes" id="UP001501237"/>
    </source>
</evidence>
<sequence length="157" mass="16486">MSTADAPGGLSPARKSLIALAVLLMVLGGAQTPPGGTVLRALGLTAEPPAYTELSFTTPAALPDFVQAGAVPEHASFEIRNRGTTAQDYRWSVYVERGKRRVKAGSGALRLGPGAARTLKPPALRCTSGPVRVVVQLDGRTERITFHSVCQRPGDLV</sequence>
<dbReference type="EMBL" id="BAAAUV010000017">
    <property type="protein sequence ID" value="GAA3227946.1"/>
    <property type="molecule type" value="Genomic_DNA"/>
</dbReference>